<dbReference type="InterPro" id="IPR000700">
    <property type="entry name" value="PAS-assoc_C"/>
</dbReference>
<proteinExistence type="predicted"/>
<dbReference type="InterPro" id="IPR003594">
    <property type="entry name" value="HATPase_dom"/>
</dbReference>
<dbReference type="PRINTS" id="PR00344">
    <property type="entry name" value="BCTRLSENSOR"/>
</dbReference>
<dbReference type="InterPro" id="IPR003661">
    <property type="entry name" value="HisK_dim/P_dom"/>
</dbReference>
<dbReference type="Gene3D" id="3.30.565.10">
    <property type="entry name" value="Histidine kinase-like ATPase, C-terminal domain"/>
    <property type="match status" value="1"/>
</dbReference>
<dbReference type="Pfam" id="PF00512">
    <property type="entry name" value="HisKA"/>
    <property type="match status" value="1"/>
</dbReference>
<dbReference type="SUPFAM" id="SSF55785">
    <property type="entry name" value="PYP-like sensor domain (PAS domain)"/>
    <property type="match status" value="3"/>
</dbReference>
<dbReference type="InterPro" id="IPR036097">
    <property type="entry name" value="HisK_dim/P_sf"/>
</dbReference>
<reference evidence="10" key="1">
    <citation type="journal article" date="2019" name="Int. J. Syst. Evol. Microbiol.">
        <title>The Global Catalogue of Microorganisms (GCM) 10K type strain sequencing project: providing services to taxonomists for standard genome sequencing and annotation.</title>
        <authorList>
            <consortium name="The Broad Institute Genomics Platform"/>
            <consortium name="The Broad Institute Genome Sequencing Center for Infectious Disease"/>
            <person name="Wu L."/>
            <person name="Ma J."/>
        </authorList>
    </citation>
    <scope>NUCLEOTIDE SEQUENCE [LARGE SCALE GENOMIC DNA]</scope>
    <source>
        <strain evidence="10">CCUG 61948</strain>
    </source>
</reference>
<dbReference type="InterPro" id="IPR004358">
    <property type="entry name" value="Sig_transdc_His_kin-like_C"/>
</dbReference>
<evidence type="ECO:0000256" key="2">
    <source>
        <dbReference type="ARBA" id="ARBA00012438"/>
    </source>
</evidence>
<dbReference type="Pfam" id="PF08447">
    <property type="entry name" value="PAS_3"/>
    <property type="match status" value="1"/>
</dbReference>
<dbReference type="SMART" id="SM00388">
    <property type="entry name" value="HisKA"/>
    <property type="match status" value="1"/>
</dbReference>
<dbReference type="SUPFAM" id="SSF47384">
    <property type="entry name" value="Homodimeric domain of signal transducing histidine kinase"/>
    <property type="match status" value="1"/>
</dbReference>
<dbReference type="Gene3D" id="1.10.287.130">
    <property type="match status" value="1"/>
</dbReference>
<evidence type="ECO:0000313" key="9">
    <source>
        <dbReference type="EMBL" id="MFD0798371.1"/>
    </source>
</evidence>
<keyword evidence="4" id="KW-0808">Transferase</keyword>
<keyword evidence="9" id="KW-0067">ATP-binding</keyword>
<dbReference type="NCBIfam" id="TIGR00229">
    <property type="entry name" value="sensory_box"/>
    <property type="match status" value="2"/>
</dbReference>
<evidence type="ECO:0000256" key="6">
    <source>
        <dbReference type="SAM" id="Phobius"/>
    </source>
</evidence>
<dbReference type="InterPro" id="IPR000014">
    <property type="entry name" value="PAS"/>
</dbReference>
<keyword evidence="5" id="KW-0418">Kinase</keyword>
<dbReference type="EMBL" id="JBHTHY010000011">
    <property type="protein sequence ID" value="MFD0798371.1"/>
    <property type="molecule type" value="Genomic_DNA"/>
</dbReference>
<dbReference type="SMART" id="SM00387">
    <property type="entry name" value="HATPase_c"/>
    <property type="match status" value="1"/>
</dbReference>
<accession>A0ABW3B4W5</accession>
<feature type="domain" description="Histidine kinase" evidence="7">
    <location>
        <begin position="629"/>
        <end position="854"/>
    </location>
</feature>
<dbReference type="Proteomes" id="UP001597012">
    <property type="component" value="Unassembled WGS sequence"/>
</dbReference>
<dbReference type="PANTHER" id="PTHR43304">
    <property type="entry name" value="PHYTOCHROME-LIKE PROTEIN CPH1"/>
    <property type="match status" value="1"/>
</dbReference>
<evidence type="ECO:0000259" key="8">
    <source>
        <dbReference type="PROSITE" id="PS50113"/>
    </source>
</evidence>
<keyword evidence="9" id="KW-0547">Nucleotide-binding</keyword>
<dbReference type="CDD" id="cd00130">
    <property type="entry name" value="PAS"/>
    <property type="match status" value="2"/>
</dbReference>
<keyword evidence="6" id="KW-0472">Membrane</keyword>
<comment type="catalytic activity">
    <reaction evidence="1">
        <text>ATP + protein L-histidine = ADP + protein N-phospho-L-histidine.</text>
        <dbReference type="EC" id="2.7.13.3"/>
    </reaction>
</comment>
<dbReference type="InterPro" id="IPR035965">
    <property type="entry name" value="PAS-like_dom_sf"/>
</dbReference>
<dbReference type="Pfam" id="PF13426">
    <property type="entry name" value="PAS_9"/>
    <property type="match status" value="2"/>
</dbReference>
<dbReference type="InterPro" id="IPR005467">
    <property type="entry name" value="His_kinase_dom"/>
</dbReference>
<dbReference type="PROSITE" id="PS50109">
    <property type="entry name" value="HIS_KIN"/>
    <property type="match status" value="1"/>
</dbReference>
<dbReference type="PROSITE" id="PS50113">
    <property type="entry name" value="PAC"/>
    <property type="match status" value="1"/>
</dbReference>
<dbReference type="Pfam" id="PF02518">
    <property type="entry name" value="HATPase_c"/>
    <property type="match status" value="1"/>
</dbReference>
<dbReference type="CDD" id="cd00082">
    <property type="entry name" value="HisKA"/>
    <property type="match status" value="1"/>
</dbReference>
<dbReference type="GO" id="GO:0005524">
    <property type="term" value="F:ATP binding"/>
    <property type="evidence" value="ECO:0007669"/>
    <property type="project" value="UniProtKB-KW"/>
</dbReference>
<evidence type="ECO:0000313" key="10">
    <source>
        <dbReference type="Proteomes" id="UP001597012"/>
    </source>
</evidence>
<evidence type="ECO:0000256" key="4">
    <source>
        <dbReference type="ARBA" id="ARBA00022679"/>
    </source>
</evidence>
<keyword evidence="3" id="KW-0597">Phosphoprotein</keyword>
<keyword evidence="6" id="KW-0812">Transmembrane</keyword>
<dbReference type="RefSeq" id="WP_379935087.1">
    <property type="nucleotide sequence ID" value="NZ_JBHTHY010000011.1"/>
</dbReference>
<organism evidence="9 10">
    <name type="scientific">Maribacter chungangensis</name>
    <dbReference type="NCBI Taxonomy" id="1069117"/>
    <lineage>
        <taxon>Bacteria</taxon>
        <taxon>Pseudomonadati</taxon>
        <taxon>Bacteroidota</taxon>
        <taxon>Flavobacteriia</taxon>
        <taxon>Flavobacteriales</taxon>
        <taxon>Flavobacteriaceae</taxon>
        <taxon>Maribacter</taxon>
    </lineage>
</organism>
<evidence type="ECO:0000259" key="7">
    <source>
        <dbReference type="PROSITE" id="PS50109"/>
    </source>
</evidence>
<dbReference type="InterPro" id="IPR013655">
    <property type="entry name" value="PAS_fold_3"/>
</dbReference>
<evidence type="ECO:0000256" key="5">
    <source>
        <dbReference type="ARBA" id="ARBA00022777"/>
    </source>
</evidence>
<gene>
    <name evidence="9" type="ORF">ACFQZJ_12940</name>
</gene>
<feature type="domain" description="PAC" evidence="8">
    <location>
        <begin position="561"/>
        <end position="611"/>
    </location>
</feature>
<keyword evidence="10" id="KW-1185">Reference proteome</keyword>
<name>A0ABW3B4W5_9FLAO</name>
<sequence>MVKPSKIFIVLLILAVALLAFIGSSSYKQIQKLRESSEMVAQTLRLETEINRLFSHYAMMQSTVFENKLGRTTLKKSRLQMHKDSVSKILERVRLLTANKKEQLQNVEKVVSVQEEFYFNIGQYTAKGTSTEEQNLHLDMMVSKMAELDTIKSAMLAFEENLLKERKAEYQESRYFTPLMTLLLGMFALSIFLFTFLRINAERKRTKASNAFVQNVLKSTSNVVSHFEPVIDDENNIIDFKFLYTNEHVETVTGNSQNSVIGSNLTDTYPIVRDNGLLELMKKCLQTGKTQQHEYEYEFNGKKIWLVNTVNKLGNGVTNTARDNTKEKNAEEKLKSLNQRLEQQNILLLDGRAFLNNIFKSTSNIVMNLASVRNAKHEIVDFEILFMNDAINDITGDIPEEIKNKKASDIFPTIFTSGVFEKLTTCINEDKQVSYETAYDKDGETLWFQATAIKLNDGVTVTTREITADKRKARELISLNEELEIQNSILSEAERLAKVGSYHWDLTTQRSELSDNFYRILECEPQEFKASFENFKSFIHPDDLEEYIQQGKVSIKEKKPRTYTYRIITKNNKIKHLRTTGHFEERDGKEIIVGVVQDVTQEIKADQRLRNKNIDLQRSNAELESFNRVASHDLQEPMRKIQMFISRISDKELDQLSEKGKTYFEKINSSANRMQSLIKYLLAYSRINKTKKDFVPVSLNETVDKVLEDLEERIQESNVEITVDTLPTLKAVPFQMEQLFNNLISNAIKYRGTAEKSKIIIDCKKIPRSKITDNFNKKRKNYYRLSVIDNGIGFDQENAEQIFGLFERLHQRNEYSGTGIGLAICKKIAENHSGHIVAESEKGKGSTFCVYLPA</sequence>
<comment type="caution">
    <text evidence="9">The sequence shown here is derived from an EMBL/GenBank/DDBJ whole genome shotgun (WGS) entry which is preliminary data.</text>
</comment>
<dbReference type="EC" id="2.7.13.3" evidence="2"/>
<evidence type="ECO:0000256" key="3">
    <source>
        <dbReference type="ARBA" id="ARBA00022553"/>
    </source>
</evidence>
<keyword evidence="6" id="KW-1133">Transmembrane helix</keyword>
<protein>
    <recommendedName>
        <fullName evidence="2">histidine kinase</fullName>
        <ecNumber evidence="2">2.7.13.3</ecNumber>
    </recommendedName>
</protein>
<dbReference type="InterPro" id="IPR036890">
    <property type="entry name" value="HATPase_C_sf"/>
</dbReference>
<dbReference type="InterPro" id="IPR052162">
    <property type="entry name" value="Sensor_kinase/Photoreceptor"/>
</dbReference>
<feature type="transmembrane region" description="Helical" evidence="6">
    <location>
        <begin position="175"/>
        <end position="197"/>
    </location>
</feature>
<dbReference type="Gene3D" id="3.30.450.20">
    <property type="entry name" value="PAS domain"/>
    <property type="match status" value="3"/>
</dbReference>
<dbReference type="SUPFAM" id="SSF55874">
    <property type="entry name" value="ATPase domain of HSP90 chaperone/DNA topoisomerase II/histidine kinase"/>
    <property type="match status" value="1"/>
</dbReference>
<evidence type="ECO:0000256" key="1">
    <source>
        <dbReference type="ARBA" id="ARBA00000085"/>
    </source>
</evidence>
<dbReference type="PANTHER" id="PTHR43304:SF1">
    <property type="entry name" value="PAC DOMAIN-CONTAINING PROTEIN"/>
    <property type="match status" value="1"/>
</dbReference>